<keyword evidence="2" id="KW-0762">Sugar transport</keyword>
<dbReference type="PANTHER" id="PTHR43649:SF12">
    <property type="entry name" value="DIACETYLCHITOBIOSE BINDING PROTEIN DASA"/>
    <property type="match status" value="1"/>
</dbReference>
<dbReference type="PANTHER" id="PTHR43649">
    <property type="entry name" value="ARABINOSE-BINDING PROTEIN-RELATED"/>
    <property type="match status" value="1"/>
</dbReference>
<keyword evidence="2" id="KW-0813">Transport</keyword>
<keyword evidence="1" id="KW-0732">Signal</keyword>
<sequence length="431" mass="46120">MRRRIIGATALVATAALVAGCAGPSGSSGGEGSSGEPVELRFLLWATNPDQLALFDELGEEFVAENDDVSKVTFESVTLSDLNTLLPTWLASNSPPDASWLPVESSIEYMNADALVDLNPTLKDVEGYDYDDLADRMQEPWRDGDAQFGVPFSNGPLIMYYNKDLFDQSGLEDPSAAVEAGTWDWDLLREDLQKISADSGKTGLIFDAFEFKNWVRMLPLIRAYGGTPWDENGEECLMDSSEMEAAYSALHEMVYDEKITPRPGQQADFWGGGAATTIAYLGSNGLLADVDFEYGVVPTPAGPGGAGQHVGQSAMVAYSAGKHTDAAARLVAYLTNPESMRKLSAYYPPSRTSLLNAETMEESAPVLDAAQLEPILTAVLENGTFTPVAPNNAETTAALNAALDQFVYGEDADIPAALQQVCAAIQPTLGG</sequence>
<dbReference type="InterPro" id="IPR006059">
    <property type="entry name" value="SBP"/>
</dbReference>
<organism evidence="2 3">
    <name type="scientific">Microbacterium pseudoresistens</name>
    <dbReference type="NCBI Taxonomy" id="640634"/>
    <lineage>
        <taxon>Bacteria</taxon>
        <taxon>Bacillati</taxon>
        <taxon>Actinomycetota</taxon>
        <taxon>Actinomycetes</taxon>
        <taxon>Micrococcales</taxon>
        <taxon>Microbacteriaceae</taxon>
        <taxon>Microbacterium</taxon>
    </lineage>
</organism>
<dbReference type="Pfam" id="PF01547">
    <property type="entry name" value="SBP_bac_1"/>
    <property type="match status" value="1"/>
</dbReference>
<comment type="caution">
    <text evidence="2">The sequence shown here is derived from an EMBL/GenBank/DDBJ whole genome shotgun (WGS) entry which is preliminary data.</text>
</comment>
<dbReference type="AlphaFoldDB" id="A0A7Y9ET62"/>
<dbReference type="Proteomes" id="UP000552045">
    <property type="component" value="Unassembled WGS sequence"/>
</dbReference>
<evidence type="ECO:0000256" key="1">
    <source>
        <dbReference type="SAM" id="SignalP"/>
    </source>
</evidence>
<name>A0A7Y9ET62_9MICO</name>
<proteinExistence type="predicted"/>
<dbReference type="RefSeq" id="WP_179431107.1">
    <property type="nucleotide sequence ID" value="NZ_BAABLC010000005.1"/>
</dbReference>
<dbReference type="EMBL" id="JACCBH010000001">
    <property type="protein sequence ID" value="NYD53507.1"/>
    <property type="molecule type" value="Genomic_DNA"/>
</dbReference>
<gene>
    <name evidence="2" type="ORF">BKA02_000562</name>
</gene>
<keyword evidence="3" id="KW-1185">Reference proteome</keyword>
<protein>
    <submittedName>
        <fullName evidence="2">Multiple sugar transport system substrate-binding protein</fullName>
    </submittedName>
</protein>
<feature type="signal peptide" evidence="1">
    <location>
        <begin position="1"/>
        <end position="21"/>
    </location>
</feature>
<feature type="chain" id="PRO_5030780947" evidence="1">
    <location>
        <begin position="22"/>
        <end position="431"/>
    </location>
</feature>
<dbReference type="SUPFAM" id="SSF53850">
    <property type="entry name" value="Periplasmic binding protein-like II"/>
    <property type="match status" value="1"/>
</dbReference>
<dbReference type="Gene3D" id="3.40.190.10">
    <property type="entry name" value="Periplasmic binding protein-like II"/>
    <property type="match status" value="1"/>
</dbReference>
<dbReference type="PROSITE" id="PS51257">
    <property type="entry name" value="PROKAR_LIPOPROTEIN"/>
    <property type="match status" value="1"/>
</dbReference>
<reference evidence="2 3" key="1">
    <citation type="submission" date="2020-07" db="EMBL/GenBank/DDBJ databases">
        <title>Sequencing the genomes of 1000 actinobacteria strains.</title>
        <authorList>
            <person name="Klenk H.-P."/>
        </authorList>
    </citation>
    <scope>NUCLEOTIDE SEQUENCE [LARGE SCALE GENOMIC DNA]</scope>
    <source>
        <strain evidence="2 3">DSM 22185</strain>
    </source>
</reference>
<evidence type="ECO:0000313" key="2">
    <source>
        <dbReference type="EMBL" id="NYD53507.1"/>
    </source>
</evidence>
<accession>A0A7Y9ET62</accession>
<evidence type="ECO:0000313" key="3">
    <source>
        <dbReference type="Proteomes" id="UP000552045"/>
    </source>
</evidence>
<dbReference type="InterPro" id="IPR050490">
    <property type="entry name" value="Bact_solute-bd_prot1"/>
</dbReference>